<feature type="region of interest" description="Disordered" evidence="5">
    <location>
        <begin position="1"/>
        <end position="22"/>
    </location>
</feature>
<keyword evidence="6" id="KW-0812">Transmembrane</keyword>
<evidence type="ECO:0000256" key="5">
    <source>
        <dbReference type="SAM" id="MobiDB-lite"/>
    </source>
</evidence>
<comment type="caution">
    <text evidence="7">The sequence shown here is derived from an EMBL/GenBank/DDBJ whole genome shotgun (WGS) entry which is preliminary data.</text>
</comment>
<dbReference type="InterPro" id="IPR023214">
    <property type="entry name" value="HAD_sf"/>
</dbReference>
<reference evidence="7 8" key="1">
    <citation type="submission" date="2019-09" db="EMBL/GenBank/DDBJ databases">
        <title>Report of infection by Mycobacterium simiae a patient suffering from pulmonary tuberculosis.</title>
        <authorList>
            <person name="Mohanty P.S."/>
            <person name="Bansal A.K."/>
            <person name="Singh H."/>
            <person name="Sharma S."/>
            <person name="Patil S.A."/>
            <person name="Upadhaya P."/>
            <person name="Singh P.K."/>
            <person name="Kumar D."/>
            <person name="Kumar S."/>
            <person name="Singh R.K."/>
            <person name="Chaudhary B."/>
        </authorList>
    </citation>
    <scope>NUCLEOTIDE SEQUENCE [LARGE SCALE GENOMIC DNA]</scope>
    <source>
        <strain evidence="7 8">JAL-560-SIM</strain>
    </source>
</reference>
<dbReference type="PANTHER" id="PTHR43344">
    <property type="entry name" value="PHOSPHOSERINE PHOSPHATASE"/>
    <property type="match status" value="1"/>
</dbReference>
<dbReference type="GO" id="GO:0016787">
    <property type="term" value="F:hydrolase activity"/>
    <property type="evidence" value="ECO:0007669"/>
    <property type="project" value="UniProtKB-KW"/>
</dbReference>
<dbReference type="Gene3D" id="1.20.1440.100">
    <property type="entry name" value="SG protein - dephosphorylation function"/>
    <property type="match status" value="1"/>
</dbReference>
<evidence type="ECO:0000256" key="4">
    <source>
        <dbReference type="ARBA" id="ARBA00022842"/>
    </source>
</evidence>
<keyword evidence="8" id="KW-1185">Reference proteome</keyword>
<dbReference type="RefSeq" id="WP_149655008.1">
    <property type="nucleotide sequence ID" value="NZ_VTZN01000108.1"/>
</dbReference>
<dbReference type="Proteomes" id="UP000324701">
    <property type="component" value="Unassembled WGS sequence"/>
</dbReference>
<organism evidence="7 8">
    <name type="scientific">Mycobacterium simiae</name>
    <name type="common">Mycobacterium habana</name>
    <dbReference type="NCBI Taxonomy" id="1784"/>
    <lineage>
        <taxon>Bacteria</taxon>
        <taxon>Bacillati</taxon>
        <taxon>Actinomycetota</taxon>
        <taxon>Actinomycetes</taxon>
        <taxon>Mycobacteriales</taxon>
        <taxon>Mycobacteriaceae</taxon>
        <taxon>Mycobacterium</taxon>
        <taxon>Mycobacterium simiae complex</taxon>
    </lineage>
</organism>
<keyword evidence="6" id="KW-1133">Transmembrane helix</keyword>
<dbReference type="EMBL" id="VTZN01000108">
    <property type="protein sequence ID" value="KAA1249151.1"/>
    <property type="molecule type" value="Genomic_DNA"/>
</dbReference>
<keyword evidence="2" id="KW-0479">Metal-binding</keyword>
<dbReference type="SUPFAM" id="SSF56784">
    <property type="entry name" value="HAD-like"/>
    <property type="match status" value="1"/>
</dbReference>
<feature type="transmembrane region" description="Helical" evidence="6">
    <location>
        <begin position="257"/>
        <end position="280"/>
    </location>
</feature>
<protein>
    <submittedName>
        <fullName evidence="7">HAD-IB family hydrolase</fullName>
    </submittedName>
</protein>
<dbReference type="InterPro" id="IPR006385">
    <property type="entry name" value="HAD_hydro_SerB1"/>
</dbReference>
<name>A0A5B1BM54_MYCSI</name>
<evidence type="ECO:0000256" key="1">
    <source>
        <dbReference type="ARBA" id="ARBA00009184"/>
    </source>
</evidence>
<evidence type="ECO:0000256" key="2">
    <source>
        <dbReference type="ARBA" id="ARBA00022723"/>
    </source>
</evidence>
<gene>
    <name evidence="7" type="ORF">F0Q45_16775</name>
</gene>
<dbReference type="AlphaFoldDB" id="A0A5B1BM54"/>
<keyword evidence="3 7" id="KW-0378">Hydrolase</keyword>
<dbReference type="PANTHER" id="PTHR43344:SF13">
    <property type="entry name" value="PHOSPHATASE RV3661-RELATED"/>
    <property type="match status" value="1"/>
</dbReference>
<evidence type="ECO:0000313" key="8">
    <source>
        <dbReference type="Proteomes" id="UP000324701"/>
    </source>
</evidence>
<proteinExistence type="inferred from homology"/>
<dbReference type="Pfam" id="PF12710">
    <property type="entry name" value="HAD"/>
    <property type="match status" value="1"/>
</dbReference>
<dbReference type="Gene3D" id="3.40.50.1000">
    <property type="entry name" value="HAD superfamily/HAD-like"/>
    <property type="match status" value="1"/>
</dbReference>
<comment type="similarity">
    <text evidence="1">Belongs to the HAD-like hydrolase superfamily. SerB family.</text>
</comment>
<sequence length="285" mass="30637">MTVPDSAAQQQTPPQPAGAPAPRVRTAAFFDLDRTIIAKSSTLAFSKPFFAQGLLNRRAVLKSSYAQFIFLLSGADHDQMDRLRAHMTNMCTGWDVEQVKSIVNETLHDIMTPLVFAEAADLIAGHKLCGRDVVLVSASGEEIVAPIARALGATHAMATRMVIEDGKYTGEIAFYCYGAGKVQAIRELAAREGYPLEHCYAYSDSVTDLPMLEAVGHPSVVNPDRGLRKEAIERGWPVLSFSRTVSLRDRIPAPSGAAIATTAAVGVSALAAGAVSYALLRRFAF</sequence>
<dbReference type="FunFam" id="3.40.50.1000:FF:000025">
    <property type="entry name" value="HAD hydrolase, family IB"/>
    <property type="match status" value="1"/>
</dbReference>
<dbReference type="NCBIfam" id="TIGR01490">
    <property type="entry name" value="HAD-SF-IB-hyp1"/>
    <property type="match status" value="1"/>
</dbReference>
<keyword evidence="6" id="KW-0472">Membrane</keyword>
<evidence type="ECO:0000256" key="6">
    <source>
        <dbReference type="SAM" id="Phobius"/>
    </source>
</evidence>
<keyword evidence="4" id="KW-0460">Magnesium</keyword>
<dbReference type="InterPro" id="IPR036412">
    <property type="entry name" value="HAD-like_sf"/>
</dbReference>
<dbReference type="CDD" id="cd02612">
    <property type="entry name" value="HAD_PGPPase"/>
    <property type="match status" value="1"/>
</dbReference>
<dbReference type="GO" id="GO:0046872">
    <property type="term" value="F:metal ion binding"/>
    <property type="evidence" value="ECO:0007669"/>
    <property type="project" value="UniProtKB-KW"/>
</dbReference>
<dbReference type="NCBIfam" id="TIGR01488">
    <property type="entry name" value="HAD-SF-IB"/>
    <property type="match status" value="1"/>
</dbReference>
<accession>A0A5B1BM54</accession>
<evidence type="ECO:0000313" key="7">
    <source>
        <dbReference type="EMBL" id="KAA1249151.1"/>
    </source>
</evidence>
<evidence type="ECO:0000256" key="3">
    <source>
        <dbReference type="ARBA" id="ARBA00022801"/>
    </source>
</evidence>
<dbReference type="InterPro" id="IPR050582">
    <property type="entry name" value="HAD-like_SerB"/>
</dbReference>
<dbReference type="OrthoDB" id="25607at2"/>